<keyword evidence="3" id="KW-1185">Reference proteome</keyword>
<accession>A0ABP6FCP7</accession>
<proteinExistence type="predicted"/>
<sequence length="78" mass="8397">MFGYRDKGNARIMMSFLSKLKRQRAELVERRRMEATMAAGSRGAGLEEAKRAGDRAARRNSDAAITASIASTTASGGC</sequence>
<name>A0ABP6FCP7_9ACTN</name>
<protein>
    <recommendedName>
        <fullName evidence="4">Resolvase/invertase-type recombinase catalytic domain-containing protein</fullName>
    </recommendedName>
</protein>
<comment type="caution">
    <text evidence="2">The sequence shown here is derived from an EMBL/GenBank/DDBJ whole genome shotgun (WGS) entry which is preliminary data.</text>
</comment>
<evidence type="ECO:0000256" key="1">
    <source>
        <dbReference type="SAM" id="MobiDB-lite"/>
    </source>
</evidence>
<feature type="region of interest" description="Disordered" evidence="1">
    <location>
        <begin position="36"/>
        <end position="63"/>
    </location>
</feature>
<dbReference type="EMBL" id="BAAARK010000049">
    <property type="protein sequence ID" value="GAA2689601.1"/>
    <property type="molecule type" value="Genomic_DNA"/>
</dbReference>
<evidence type="ECO:0000313" key="2">
    <source>
        <dbReference type="EMBL" id="GAA2689601.1"/>
    </source>
</evidence>
<organism evidence="2 3">
    <name type="scientific">Streptomyces lunalinharesii</name>
    <dbReference type="NCBI Taxonomy" id="333384"/>
    <lineage>
        <taxon>Bacteria</taxon>
        <taxon>Bacillati</taxon>
        <taxon>Actinomycetota</taxon>
        <taxon>Actinomycetes</taxon>
        <taxon>Kitasatosporales</taxon>
        <taxon>Streptomycetaceae</taxon>
        <taxon>Streptomyces</taxon>
    </lineage>
</organism>
<dbReference type="Proteomes" id="UP001500994">
    <property type="component" value="Unassembled WGS sequence"/>
</dbReference>
<feature type="compositionally biased region" description="Basic and acidic residues" evidence="1">
    <location>
        <begin position="45"/>
        <end position="61"/>
    </location>
</feature>
<evidence type="ECO:0000313" key="3">
    <source>
        <dbReference type="Proteomes" id="UP001500994"/>
    </source>
</evidence>
<reference evidence="3" key="1">
    <citation type="journal article" date="2019" name="Int. J. Syst. Evol. Microbiol.">
        <title>The Global Catalogue of Microorganisms (GCM) 10K type strain sequencing project: providing services to taxonomists for standard genome sequencing and annotation.</title>
        <authorList>
            <consortium name="The Broad Institute Genomics Platform"/>
            <consortium name="The Broad Institute Genome Sequencing Center for Infectious Disease"/>
            <person name="Wu L."/>
            <person name="Ma J."/>
        </authorList>
    </citation>
    <scope>NUCLEOTIDE SEQUENCE [LARGE SCALE GENOMIC DNA]</scope>
    <source>
        <strain evidence="3">JCM 16374</strain>
    </source>
</reference>
<gene>
    <name evidence="2" type="ORF">GCM10009864_74460</name>
</gene>
<evidence type="ECO:0008006" key="4">
    <source>
        <dbReference type="Google" id="ProtNLM"/>
    </source>
</evidence>